<name>A0AAN6TEN1_9PEZI</name>
<evidence type="ECO:0000313" key="5">
    <source>
        <dbReference type="EMBL" id="KAK4113023.1"/>
    </source>
</evidence>
<gene>
    <name evidence="5" type="ORF">N656DRAFT_708244</name>
</gene>
<evidence type="ECO:0000256" key="1">
    <source>
        <dbReference type="ARBA" id="ARBA00038473"/>
    </source>
</evidence>
<feature type="domain" description="Beta-lactamase-related" evidence="3">
    <location>
        <begin position="95"/>
        <end position="420"/>
    </location>
</feature>
<organism evidence="5 6">
    <name type="scientific">Canariomyces notabilis</name>
    <dbReference type="NCBI Taxonomy" id="2074819"/>
    <lineage>
        <taxon>Eukaryota</taxon>
        <taxon>Fungi</taxon>
        <taxon>Dikarya</taxon>
        <taxon>Ascomycota</taxon>
        <taxon>Pezizomycotina</taxon>
        <taxon>Sordariomycetes</taxon>
        <taxon>Sordariomycetidae</taxon>
        <taxon>Sordariales</taxon>
        <taxon>Chaetomiaceae</taxon>
        <taxon>Canariomyces</taxon>
    </lineage>
</organism>
<dbReference type="GeneID" id="89935616"/>
<protein>
    <submittedName>
        <fullName evidence="5">Beta-lactamase/transpeptidase-like protein</fullName>
    </submittedName>
</protein>
<feature type="domain" description="Beta-lactamase-like ARB-00930-like C-terminal" evidence="4">
    <location>
        <begin position="433"/>
        <end position="599"/>
    </location>
</feature>
<dbReference type="Pfam" id="PF26335">
    <property type="entry name" value="ARB_00930_C"/>
    <property type="match status" value="1"/>
</dbReference>
<dbReference type="Proteomes" id="UP001302812">
    <property type="component" value="Unassembled WGS sequence"/>
</dbReference>
<dbReference type="RefSeq" id="XP_064670593.1">
    <property type="nucleotide sequence ID" value="XM_064811491.1"/>
</dbReference>
<evidence type="ECO:0000259" key="4">
    <source>
        <dbReference type="Pfam" id="PF26335"/>
    </source>
</evidence>
<dbReference type="PANTHER" id="PTHR22935">
    <property type="entry name" value="PENICILLIN-BINDING PROTEIN"/>
    <property type="match status" value="1"/>
</dbReference>
<dbReference type="PANTHER" id="PTHR22935:SF95">
    <property type="entry name" value="BETA-LACTAMASE-LIKE 1-RELATED"/>
    <property type="match status" value="1"/>
</dbReference>
<proteinExistence type="inferred from homology"/>
<dbReference type="InterPro" id="IPR058664">
    <property type="entry name" value="ARB_00930-like_C"/>
</dbReference>
<feature type="signal peptide" evidence="2">
    <location>
        <begin position="1"/>
        <end position="18"/>
    </location>
</feature>
<dbReference type="InterPro" id="IPR051478">
    <property type="entry name" value="Beta-lactamase-like_AB/R"/>
</dbReference>
<feature type="chain" id="PRO_5043041405" evidence="2">
    <location>
        <begin position="19"/>
        <end position="601"/>
    </location>
</feature>
<accession>A0AAN6TEN1</accession>
<dbReference type="Gene3D" id="3.40.710.10">
    <property type="entry name" value="DD-peptidase/beta-lactamase superfamily"/>
    <property type="match status" value="1"/>
</dbReference>
<reference evidence="5" key="2">
    <citation type="submission" date="2023-05" db="EMBL/GenBank/DDBJ databases">
        <authorList>
            <consortium name="Lawrence Berkeley National Laboratory"/>
            <person name="Steindorff A."/>
            <person name="Hensen N."/>
            <person name="Bonometti L."/>
            <person name="Westerberg I."/>
            <person name="Brannstrom I.O."/>
            <person name="Guillou S."/>
            <person name="Cros-Aarteil S."/>
            <person name="Calhoun S."/>
            <person name="Haridas S."/>
            <person name="Kuo A."/>
            <person name="Mondo S."/>
            <person name="Pangilinan J."/>
            <person name="Riley R."/>
            <person name="Labutti K."/>
            <person name="Andreopoulos B."/>
            <person name="Lipzen A."/>
            <person name="Chen C."/>
            <person name="Yanf M."/>
            <person name="Daum C."/>
            <person name="Ng V."/>
            <person name="Clum A."/>
            <person name="Ohm R."/>
            <person name="Martin F."/>
            <person name="Silar P."/>
            <person name="Natvig D."/>
            <person name="Lalanne C."/>
            <person name="Gautier V."/>
            <person name="Ament-Velasquez S.L."/>
            <person name="Kruys A."/>
            <person name="Hutchinson M.I."/>
            <person name="Powell A.J."/>
            <person name="Barry K."/>
            <person name="Miller A.N."/>
            <person name="Grigoriev I.V."/>
            <person name="Debuchy R."/>
            <person name="Gladieux P."/>
            <person name="Thoren M.H."/>
            <person name="Johannesson H."/>
        </authorList>
    </citation>
    <scope>NUCLEOTIDE SEQUENCE</scope>
    <source>
        <strain evidence="5">CBS 508.74</strain>
    </source>
</reference>
<evidence type="ECO:0000256" key="2">
    <source>
        <dbReference type="SAM" id="SignalP"/>
    </source>
</evidence>
<evidence type="ECO:0000259" key="3">
    <source>
        <dbReference type="Pfam" id="PF00144"/>
    </source>
</evidence>
<dbReference type="Pfam" id="PF00144">
    <property type="entry name" value="Beta-lactamase"/>
    <property type="match status" value="1"/>
</dbReference>
<dbReference type="SUPFAM" id="SSF56601">
    <property type="entry name" value="beta-lactamase/transpeptidase-like"/>
    <property type="match status" value="1"/>
</dbReference>
<keyword evidence="2" id="KW-0732">Signal</keyword>
<dbReference type="AlphaFoldDB" id="A0AAN6TEN1"/>
<reference evidence="5" key="1">
    <citation type="journal article" date="2023" name="Mol. Phylogenet. Evol.">
        <title>Genome-scale phylogeny and comparative genomics of the fungal order Sordariales.</title>
        <authorList>
            <person name="Hensen N."/>
            <person name="Bonometti L."/>
            <person name="Westerberg I."/>
            <person name="Brannstrom I.O."/>
            <person name="Guillou S."/>
            <person name="Cros-Aarteil S."/>
            <person name="Calhoun S."/>
            <person name="Haridas S."/>
            <person name="Kuo A."/>
            <person name="Mondo S."/>
            <person name="Pangilinan J."/>
            <person name="Riley R."/>
            <person name="LaButti K."/>
            <person name="Andreopoulos B."/>
            <person name="Lipzen A."/>
            <person name="Chen C."/>
            <person name="Yan M."/>
            <person name="Daum C."/>
            <person name="Ng V."/>
            <person name="Clum A."/>
            <person name="Steindorff A."/>
            <person name="Ohm R.A."/>
            <person name="Martin F."/>
            <person name="Silar P."/>
            <person name="Natvig D.O."/>
            <person name="Lalanne C."/>
            <person name="Gautier V."/>
            <person name="Ament-Velasquez S.L."/>
            <person name="Kruys A."/>
            <person name="Hutchinson M.I."/>
            <person name="Powell A.J."/>
            <person name="Barry K."/>
            <person name="Miller A.N."/>
            <person name="Grigoriev I.V."/>
            <person name="Debuchy R."/>
            <person name="Gladieux P."/>
            <person name="Hiltunen Thoren M."/>
            <person name="Johannesson H."/>
        </authorList>
    </citation>
    <scope>NUCLEOTIDE SEQUENCE</scope>
    <source>
        <strain evidence="5">CBS 508.74</strain>
    </source>
</reference>
<dbReference type="InterPro" id="IPR001466">
    <property type="entry name" value="Beta-lactam-related"/>
</dbReference>
<evidence type="ECO:0000313" key="6">
    <source>
        <dbReference type="Proteomes" id="UP001302812"/>
    </source>
</evidence>
<comment type="similarity">
    <text evidence="1">Belongs to the beta-lactamase family.</text>
</comment>
<dbReference type="EMBL" id="MU853340">
    <property type="protein sequence ID" value="KAK4113023.1"/>
    <property type="molecule type" value="Genomic_DNA"/>
</dbReference>
<keyword evidence="6" id="KW-1185">Reference proteome</keyword>
<dbReference type="InterPro" id="IPR012338">
    <property type="entry name" value="Beta-lactam/transpept-like"/>
</dbReference>
<sequence length="601" mass="65214">MKFAFLSLLAASHATTTALECQQHGPILPRPLDLNHSKTFRRALDNLTSVLDSAVAGRIKAGWDTRNTSISVGLVSLDQAKPSVPLWEFHHLAKGNVNGTKRLDRNSQYLIGSVSKVISDAILLRSGVNIDEPVTKFLPSLNNASSLISWNNITLRALASQLAGIPPNYGFSEYFYLKSYFQTLGFPPIDDSEFGSCGIIGLPYGPCTQDQILQGMLTLHPIAPPMSRPVYSNIAYTLFTYALSARTGKNYTQLVQDLISTPFNMPNTFPSVSPFPAAMDSSRAVIPPVDNSWGSNYADNAPGGGLVSTLADLSSFLHAILSHTVLDTETKVREWLQPRSFAGSRNSFVGTPWEIFRPAPELLFPADVIAQGGGHTVTILEKGGAAYGYNAYISVLDEYGVGVVILTAGDTNAVLGVHDAVLSVLVPAVDAAARESAQKEYAGRFLGKTTPATGNMPVNATIEIDAKSMRLVGLSSNGTDMLASFAEVWAVTMGMVMPGTGLAEEWRLYPAEISTPGRLADGKKVVREDWRIMWALESEFESELPGRGISEQNCLSWTAADWVYWGGEPIDRFVFVKDAKDGRVLGLEVPFLRTEVMKKAR</sequence>
<comment type="caution">
    <text evidence="5">The sequence shown here is derived from an EMBL/GenBank/DDBJ whole genome shotgun (WGS) entry which is preliminary data.</text>
</comment>